<evidence type="ECO:0000313" key="10">
    <source>
        <dbReference type="Proteomes" id="UP001527925"/>
    </source>
</evidence>
<sequence length="522" mass="55428">MDPSEAAPDSGALGTPYADWQVGSATAATAMTTLGMLLNALVFSAMRVSRQTRLAANASNIQIVLLNMALCGFKLVYAAAAVVVGRYPFGEAGCRVEGFVLQTLQSTVGLTILTNIVNPVRVVALGKPALNGRQMALLLGGVWISVIIDSSLPLWVASSAGYRPESSGVYCHLDFTSASGVDIFCCLLDVLTLTVTPMMLGGSYWYVASRLHSMAKAMKGRSKKKVALELESELARRGLLISITHMSCWFIGVLRMYYEMATRTRMIASINLLEHHMVMVAHSAEAAVLVTTDRRIRRALMCILRFLMTGKNPVVAYDEQSAEVEKKKDVPEQPAAPKQTRPVSAAAAQAAAAQAVVAQNGAQAAAGATGGPPSIPRELMRFPDLRVPDQNRPASPSASRRPGELRSQREPHLGSRNDNSASGSPVLRRAGQDALFKGRSPRSASKGRVAVTLSAANLTANAHSTTSSVARKQGDAWQSCNDVAGSREPLSADEKSVGSVTSGSAGNPEQSLKKQHDASTPE</sequence>
<evidence type="ECO:0000256" key="8">
    <source>
        <dbReference type="SAM" id="Phobius"/>
    </source>
</evidence>
<keyword evidence="4" id="KW-0807">Transducer</keyword>
<feature type="region of interest" description="Disordered" evidence="7">
    <location>
        <begin position="324"/>
        <end position="343"/>
    </location>
</feature>
<feature type="compositionally biased region" description="Basic and acidic residues" evidence="7">
    <location>
        <begin position="401"/>
        <end position="415"/>
    </location>
</feature>
<keyword evidence="10" id="KW-1185">Reference proteome</keyword>
<evidence type="ECO:0000313" key="9">
    <source>
        <dbReference type="EMBL" id="KAL2912894.1"/>
    </source>
</evidence>
<evidence type="ECO:0008006" key="11">
    <source>
        <dbReference type="Google" id="ProtNLM"/>
    </source>
</evidence>
<dbReference type="Pfam" id="PF00001">
    <property type="entry name" value="7tm_1"/>
    <property type="match status" value="1"/>
</dbReference>
<keyword evidence="2 8" id="KW-0812">Transmembrane</keyword>
<protein>
    <recommendedName>
        <fullName evidence="11">G-protein coupled receptors family 1 profile domain-containing protein</fullName>
    </recommendedName>
</protein>
<keyword evidence="3 8" id="KW-1133">Transmembrane helix</keyword>
<feature type="transmembrane region" description="Helical" evidence="8">
    <location>
        <begin position="136"/>
        <end position="158"/>
    </location>
</feature>
<feature type="transmembrane region" description="Helical" evidence="8">
    <location>
        <begin position="20"/>
        <end position="42"/>
    </location>
</feature>
<dbReference type="PANTHER" id="PTHR24240">
    <property type="entry name" value="OPSIN"/>
    <property type="match status" value="1"/>
</dbReference>
<keyword evidence="4" id="KW-0297">G-protein coupled receptor</keyword>
<feature type="compositionally biased region" description="Basic and acidic residues" evidence="7">
    <location>
        <begin position="511"/>
        <end position="522"/>
    </location>
</feature>
<evidence type="ECO:0000256" key="3">
    <source>
        <dbReference type="ARBA" id="ARBA00022989"/>
    </source>
</evidence>
<feature type="transmembrane region" description="Helical" evidence="8">
    <location>
        <begin position="178"/>
        <end position="207"/>
    </location>
</feature>
<feature type="transmembrane region" description="Helical" evidence="8">
    <location>
        <begin position="63"/>
        <end position="84"/>
    </location>
</feature>
<keyword evidence="6" id="KW-0675">Receptor</keyword>
<reference evidence="9 10" key="1">
    <citation type="submission" date="2023-09" db="EMBL/GenBank/DDBJ databases">
        <title>Pangenome analysis of Batrachochytrium dendrobatidis and related Chytrids.</title>
        <authorList>
            <person name="Yacoub M.N."/>
            <person name="Stajich J.E."/>
            <person name="James T.Y."/>
        </authorList>
    </citation>
    <scope>NUCLEOTIDE SEQUENCE [LARGE SCALE GENOMIC DNA]</scope>
    <source>
        <strain evidence="9 10">JEL0888</strain>
    </source>
</reference>
<evidence type="ECO:0000256" key="7">
    <source>
        <dbReference type="SAM" id="MobiDB-lite"/>
    </source>
</evidence>
<organism evidence="9 10">
    <name type="scientific">Polyrhizophydium stewartii</name>
    <dbReference type="NCBI Taxonomy" id="2732419"/>
    <lineage>
        <taxon>Eukaryota</taxon>
        <taxon>Fungi</taxon>
        <taxon>Fungi incertae sedis</taxon>
        <taxon>Chytridiomycota</taxon>
        <taxon>Chytridiomycota incertae sedis</taxon>
        <taxon>Chytridiomycetes</taxon>
        <taxon>Rhizophydiales</taxon>
        <taxon>Rhizophydiales incertae sedis</taxon>
        <taxon>Polyrhizophydium</taxon>
    </lineage>
</organism>
<feature type="transmembrane region" description="Helical" evidence="8">
    <location>
        <begin position="238"/>
        <end position="258"/>
    </location>
</feature>
<feature type="region of interest" description="Disordered" evidence="7">
    <location>
        <begin position="386"/>
        <end position="522"/>
    </location>
</feature>
<dbReference type="InterPro" id="IPR000276">
    <property type="entry name" value="GPCR_Rhodpsn"/>
</dbReference>
<evidence type="ECO:0000256" key="5">
    <source>
        <dbReference type="ARBA" id="ARBA00023136"/>
    </source>
</evidence>
<feature type="compositionally biased region" description="Polar residues" evidence="7">
    <location>
        <begin position="498"/>
        <end position="510"/>
    </location>
</feature>
<evidence type="ECO:0000256" key="6">
    <source>
        <dbReference type="ARBA" id="ARBA00023170"/>
    </source>
</evidence>
<name>A0ABR4N045_9FUNG</name>
<evidence type="ECO:0000256" key="1">
    <source>
        <dbReference type="ARBA" id="ARBA00004141"/>
    </source>
</evidence>
<comment type="caution">
    <text evidence="9">The sequence shown here is derived from an EMBL/GenBank/DDBJ whole genome shotgun (WGS) entry which is preliminary data.</text>
</comment>
<feature type="compositionally biased region" description="Polar residues" evidence="7">
    <location>
        <begin position="454"/>
        <end position="481"/>
    </location>
</feature>
<feature type="transmembrane region" description="Helical" evidence="8">
    <location>
        <begin position="104"/>
        <end position="124"/>
    </location>
</feature>
<dbReference type="InterPro" id="IPR050125">
    <property type="entry name" value="GPCR_opsins"/>
</dbReference>
<dbReference type="EMBL" id="JADGIZ020000055">
    <property type="protein sequence ID" value="KAL2912894.1"/>
    <property type="molecule type" value="Genomic_DNA"/>
</dbReference>
<evidence type="ECO:0000256" key="2">
    <source>
        <dbReference type="ARBA" id="ARBA00022692"/>
    </source>
</evidence>
<evidence type="ECO:0000256" key="4">
    <source>
        <dbReference type="ARBA" id="ARBA00023040"/>
    </source>
</evidence>
<proteinExistence type="predicted"/>
<comment type="subcellular location">
    <subcellularLocation>
        <location evidence="1">Membrane</location>
        <topology evidence="1">Multi-pass membrane protein</topology>
    </subcellularLocation>
</comment>
<dbReference type="Proteomes" id="UP001527925">
    <property type="component" value="Unassembled WGS sequence"/>
</dbReference>
<keyword evidence="5 8" id="KW-0472">Membrane</keyword>
<dbReference type="Gene3D" id="1.20.1070.10">
    <property type="entry name" value="Rhodopsin 7-helix transmembrane proteins"/>
    <property type="match status" value="1"/>
</dbReference>
<gene>
    <name evidence="9" type="ORF">HK105_207565</name>
</gene>
<dbReference type="SUPFAM" id="SSF81321">
    <property type="entry name" value="Family A G protein-coupled receptor-like"/>
    <property type="match status" value="1"/>
</dbReference>
<accession>A0ABR4N045</accession>